<dbReference type="GO" id="GO:0016491">
    <property type="term" value="F:oxidoreductase activity"/>
    <property type="evidence" value="ECO:0007669"/>
    <property type="project" value="UniProtKB-KW"/>
</dbReference>
<dbReference type="OrthoDB" id="3216283at2"/>
<name>A0A4V2SU31_9PSEU</name>
<dbReference type="Pfam" id="PF00248">
    <property type="entry name" value="Aldo_ket_red"/>
    <property type="match status" value="1"/>
</dbReference>
<dbReference type="EMBL" id="SLXQ01000005">
    <property type="protein sequence ID" value="TCP52976.1"/>
    <property type="molecule type" value="Genomic_DNA"/>
</dbReference>
<dbReference type="GO" id="GO:0005737">
    <property type="term" value="C:cytoplasm"/>
    <property type="evidence" value="ECO:0007669"/>
    <property type="project" value="TreeGrafter"/>
</dbReference>
<dbReference type="PRINTS" id="PR00069">
    <property type="entry name" value="ALDKETRDTASE"/>
</dbReference>
<dbReference type="InterPro" id="IPR020471">
    <property type="entry name" value="AKR"/>
</dbReference>
<dbReference type="AlphaFoldDB" id="A0A4V2SU31"/>
<evidence type="ECO:0000313" key="3">
    <source>
        <dbReference type="EMBL" id="TCP52976.1"/>
    </source>
</evidence>
<comment type="caution">
    <text evidence="3">The sequence shown here is derived from an EMBL/GenBank/DDBJ whole genome shotgun (WGS) entry which is preliminary data.</text>
</comment>
<keyword evidence="1" id="KW-0560">Oxidoreductase</keyword>
<evidence type="ECO:0000256" key="1">
    <source>
        <dbReference type="ARBA" id="ARBA00023002"/>
    </source>
</evidence>
<reference evidence="3 4" key="1">
    <citation type="submission" date="2019-03" db="EMBL/GenBank/DDBJ databases">
        <title>Genomic Encyclopedia of Type Strains, Phase IV (KMG-IV): sequencing the most valuable type-strain genomes for metagenomic binning, comparative biology and taxonomic classification.</title>
        <authorList>
            <person name="Goeker M."/>
        </authorList>
    </citation>
    <scope>NUCLEOTIDE SEQUENCE [LARGE SCALE GENOMIC DNA]</scope>
    <source>
        <strain evidence="3 4">DSM 45765</strain>
    </source>
</reference>
<proteinExistence type="predicted"/>
<evidence type="ECO:0000313" key="4">
    <source>
        <dbReference type="Proteomes" id="UP000294911"/>
    </source>
</evidence>
<organism evidence="3 4">
    <name type="scientific">Tamaricihabitans halophyticus</name>
    <dbReference type="NCBI Taxonomy" id="1262583"/>
    <lineage>
        <taxon>Bacteria</taxon>
        <taxon>Bacillati</taxon>
        <taxon>Actinomycetota</taxon>
        <taxon>Actinomycetes</taxon>
        <taxon>Pseudonocardiales</taxon>
        <taxon>Pseudonocardiaceae</taxon>
        <taxon>Tamaricihabitans</taxon>
    </lineage>
</organism>
<dbReference type="SUPFAM" id="SSF51430">
    <property type="entry name" value="NAD(P)-linked oxidoreductase"/>
    <property type="match status" value="1"/>
</dbReference>
<dbReference type="InterPro" id="IPR050791">
    <property type="entry name" value="Aldo-Keto_reductase"/>
</dbReference>
<dbReference type="InterPro" id="IPR023210">
    <property type="entry name" value="NADP_OxRdtase_dom"/>
</dbReference>
<keyword evidence="4" id="KW-1185">Reference proteome</keyword>
<dbReference type="PANTHER" id="PTHR43625:SF40">
    <property type="entry name" value="ALDO-KETO REDUCTASE YAKC [NADP(+)]"/>
    <property type="match status" value="1"/>
</dbReference>
<dbReference type="InterPro" id="IPR036812">
    <property type="entry name" value="NAD(P)_OxRdtase_dom_sf"/>
</dbReference>
<sequence>MSDAFFKLGADRPIARIGFGSMSLPAWPAGRQPDRDTAIAVLRKTVDLGVNHIDTAAFYARAGVRANELIRAALHPYPDDLLLATKVGPRFDTDGVTPLAPAGPTELRAEVQRNLTELGTDHIGLVNLRLGGVDGLWDGPVAESFAALAELRAEGLIGHLGLSNVTASVLAEAQRVAPVASVQNLYNIASRSDDPLVDSCAEQGIGYVPFCPLGGLFDPSLLSHEVLGTVAARHGCGPAQVALAWLLARSPSILLIPGTANPAHLEQNLAARNLRLSEQDMTELASIGGTS</sequence>
<dbReference type="Proteomes" id="UP000294911">
    <property type="component" value="Unassembled WGS sequence"/>
</dbReference>
<dbReference type="Gene3D" id="3.20.20.100">
    <property type="entry name" value="NADP-dependent oxidoreductase domain"/>
    <property type="match status" value="1"/>
</dbReference>
<dbReference type="RefSeq" id="WP_132877436.1">
    <property type="nucleotide sequence ID" value="NZ_SLXQ01000005.1"/>
</dbReference>
<feature type="domain" description="NADP-dependent oxidoreductase" evidence="2">
    <location>
        <begin position="16"/>
        <end position="287"/>
    </location>
</feature>
<evidence type="ECO:0000259" key="2">
    <source>
        <dbReference type="Pfam" id="PF00248"/>
    </source>
</evidence>
<dbReference type="PANTHER" id="PTHR43625">
    <property type="entry name" value="AFLATOXIN B1 ALDEHYDE REDUCTASE"/>
    <property type="match status" value="1"/>
</dbReference>
<protein>
    <submittedName>
        <fullName evidence="3">Aryl-alcohol dehydrogenase-like predicted oxidoreductase</fullName>
    </submittedName>
</protein>
<accession>A0A4V2SU31</accession>
<dbReference type="CDD" id="cd19088">
    <property type="entry name" value="AKR_AKR13B1"/>
    <property type="match status" value="1"/>
</dbReference>
<dbReference type="NCBIfam" id="NF007695">
    <property type="entry name" value="PRK10376.1"/>
    <property type="match status" value="1"/>
</dbReference>
<gene>
    <name evidence="3" type="ORF">EV191_10537</name>
</gene>